<feature type="transmembrane region" description="Helical" evidence="1">
    <location>
        <begin position="63"/>
        <end position="85"/>
    </location>
</feature>
<keyword evidence="1" id="KW-0472">Membrane</keyword>
<protein>
    <submittedName>
        <fullName evidence="2">Uncharacterized protein</fullName>
    </submittedName>
</protein>
<gene>
    <name evidence="2" type="ORF">CEE69_04950</name>
</gene>
<dbReference type="RefSeq" id="WP_099259596.1">
    <property type="nucleotide sequence ID" value="NZ_NIZW01000002.1"/>
</dbReference>
<accession>A0A2G1WDN8</accession>
<reference evidence="2 3" key="1">
    <citation type="submission" date="2017-06" db="EMBL/GenBank/DDBJ databases">
        <title>Description of Rhodopirellula bahusiensis sp. nov.</title>
        <authorList>
            <person name="Kizina J."/>
            <person name="Harder J."/>
        </authorList>
    </citation>
    <scope>NUCLEOTIDE SEQUENCE [LARGE SCALE GENOMIC DNA]</scope>
    <source>
        <strain evidence="2 3">SWK21</strain>
    </source>
</reference>
<evidence type="ECO:0000313" key="3">
    <source>
        <dbReference type="Proteomes" id="UP000225740"/>
    </source>
</evidence>
<dbReference type="Proteomes" id="UP000225740">
    <property type="component" value="Unassembled WGS sequence"/>
</dbReference>
<sequence length="152" mass="16845">MLNRIESLDKQIGLAIWRFIHRDGRAWIRRLMMLSVVGILILSAGVGLMSLLTSGSPLNREQIVLFAMIAVFTPAIVLYGSLFAARWHGVMGRCRSFPLAIAYTLVYLAFLLAASMLVDMPSNLVRVLYSCVATIATTIFAWALGRKLKQTA</sequence>
<keyword evidence="1" id="KW-0812">Transmembrane</keyword>
<feature type="transmembrane region" description="Helical" evidence="1">
    <location>
        <begin position="31"/>
        <end position="51"/>
    </location>
</feature>
<evidence type="ECO:0000256" key="1">
    <source>
        <dbReference type="SAM" id="Phobius"/>
    </source>
</evidence>
<dbReference type="AlphaFoldDB" id="A0A2G1WDN8"/>
<evidence type="ECO:0000313" key="2">
    <source>
        <dbReference type="EMBL" id="PHQ36699.1"/>
    </source>
</evidence>
<dbReference type="EMBL" id="NIZW01000002">
    <property type="protein sequence ID" value="PHQ36699.1"/>
    <property type="molecule type" value="Genomic_DNA"/>
</dbReference>
<feature type="transmembrane region" description="Helical" evidence="1">
    <location>
        <begin position="97"/>
        <end position="118"/>
    </location>
</feature>
<dbReference type="GeneID" id="90607584"/>
<keyword evidence="3" id="KW-1185">Reference proteome</keyword>
<comment type="caution">
    <text evidence="2">The sequence shown here is derived from an EMBL/GenBank/DDBJ whole genome shotgun (WGS) entry which is preliminary data.</text>
</comment>
<organism evidence="2 3">
    <name type="scientific">Rhodopirellula bahusiensis</name>
    <dbReference type="NCBI Taxonomy" id="2014065"/>
    <lineage>
        <taxon>Bacteria</taxon>
        <taxon>Pseudomonadati</taxon>
        <taxon>Planctomycetota</taxon>
        <taxon>Planctomycetia</taxon>
        <taxon>Pirellulales</taxon>
        <taxon>Pirellulaceae</taxon>
        <taxon>Rhodopirellula</taxon>
    </lineage>
</organism>
<feature type="transmembrane region" description="Helical" evidence="1">
    <location>
        <begin position="124"/>
        <end position="144"/>
    </location>
</feature>
<keyword evidence="1" id="KW-1133">Transmembrane helix</keyword>
<proteinExistence type="predicted"/>
<dbReference type="OrthoDB" id="9885798at2"/>
<name>A0A2G1WDN8_9BACT</name>